<accession>A0ABW5BJI3</accession>
<dbReference type="InterPro" id="IPR018060">
    <property type="entry name" value="HTH_AraC"/>
</dbReference>
<evidence type="ECO:0000313" key="5">
    <source>
        <dbReference type="EMBL" id="MFD2205616.1"/>
    </source>
</evidence>
<keyword evidence="1" id="KW-0805">Transcription regulation</keyword>
<keyword evidence="6" id="KW-1185">Reference proteome</keyword>
<dbReference type="PANTHER" id="PTHR46796">
    <property type="entry name" value="HTH-TYPE TRANSCRIPTIONAL ACTIVATOR RHAS-RELATED"/>
    <property type="match status" value="1"/>
</dbReference>
<proteinExistence type="predicted"/>
<evidence type="ECO:0000313" key="6">
    <source>
        <dbReference type="Proteomes" id="UP001597294"/>
    </source>
</evidence>
<keyword evidence="3" id="KW-0804">Transcription</keyword>
<organism evidence="5 6">
    <name type="scientific">Kiloniella antarctica</name>
    <dbReference type="NCBI Taxonomy" id="1550907"/>
    <lineage>
        <taxon>Bacteria</taxon>
        <taxon>Pseudomonadati</taxon>
        <taxon>Pseudomonadota</taxon>
        <taxon>Alphaproteobacteria</taxon>
        <taxon>Rhodospirillales</taxon>
        <taxon>Kiloniellaceae</taxon>
        <taxon>Kiloniella</taxon>
    </lineage>
</organism>
<dbReference type="SMART" id="SM00342">
    <property type="entry name" value="HTH_ARAC"/>
    <property type="match status" value="1"/>
</dbReference>
<evidence type="ECO:0000256" key="2">
    <source>
        <dbReference type="ARBA" id="ARBA00023125"/>
    </source>
</evidence>
<evidence type="ECO:0000256" key="1">
    <source>
        <dbReference type="ARBA" id="ARBA00023015"/>
    </source>
</evidence>
<comment type="caution">
    <text evidence="5">The sequence shown here is derived from an EMBL/GenBank/DDBJ whole genome shotgun (WGS) entry which is preliminary data.</text>
</comment>
<dbReference type="InterPro" id="IPR009057">
    <property type="entry name" value="Homeodomain-like_sf"/>
</dbReference>
<dbReference type="RefSeq" id="WP_380250400.1">
    <property type="nucleotide sequence ID" value="NZ_JBHUII010000004.1"/>
</dbReference>
<keyword evidence="2" id="KW-0238">DNA-binding</keyword>
<dbReference type="SUPFAM" id="SSF46689">
    <property type="entry name" value="Homeodomain-like"/>
    <property type="match status" value="1"/>
</dbReference>
<evidence type="ECO:0000259" key="4">
    <source>
        <dbReference type="PROSITE" id="PS01124"/>
    </source>
</evidence>
<dbReference type="InterPro" id="IPR050204">
    <property type="entry name" value="AraC_XylS_family_regulators"/>
</dbReference>
<feature type="domain" description="HTH araC/xylS-type" evidence="4">
    <location>
        <begin position="122"/>
        <end position="220"/>
    </location>
</feature>
<name>A0ABW5BJI3_9PROT</name>
<sequence length="233" mass="26129">MSLDNMGVGDKGIVESLLSYWKLDAERDEKSLVIPDGCRDLIFKICPGKRPIWFLSDLEDSTYQVPIAKGDRFRGYRLKPGTNVQDQQLLQSLNGLWDDSKAMPALSGDDISSRLEAFTGLKRELDQALSCLASGVLNVDQAAKLLGVSVRTLHRHIRKETGKPPLFWIRLARIRKTGRALKCSRSLAEISYDYGFSDQAHMSREFQKWLSISPSALRLGGVQGKQLLELGYD</sequence>
<dbReference type="EMBL" id="JBHUII010000004">
    <property type="protein sequence ID" value="MFD2205616.1"/>
    <property type="molecule type" value="Genomic_DNA"/>
</dbReference>
<evidence type="ECO:0000256" key="3">
    <source>
        <dbReference type="ARBA" id="ARBA00023163"/>
    </source>
</evidence>
<dbReference type="Pfam" id="PF12833">
    <property type="entry name" value="HTH_18"/>
    <property type="match status" value="1"/>
</dbReference>
<dbReference type="Gene3D" id="1.10.10.60">
    <property type="entry name" value="Homeodomain-like"/>
    <property type="match status" value="1"/>
</dbReference>
<reference evidence="6" key="1">
    <citation type="journal article" date="2019" name="Int. J. Syst. Evol. Microbiol.">
        <title>The Global Catalogue of Microorganisms (GCM) 10K type strain sequencing project: providing services to taxonomists for standard genome sequencing and annotation.</title>
        <authorList>
            <consortium name="The Broad Institute Genomics Platform"/>
            <consortium name="The Broad Institute Genome Sequencing Center for Infectious Disease"/>
            <person name="Wu L."/>
            <person name="Ma J."/>
        </authorList>
    </citation>
    <scope>NUCLEOTIDE SEQUENCE [LARGE SCALE GENOMIC DNA]</scope>
    <source>
        <strain evidence="6">CGMCC 4.7192</strain>
    </source>
</reference>
<gene>
    <name evidence="5" type="ORF">ACFSKO_08345</name>
</gene>
<dbReference type="PROSITE" id="PS01124">
    <property type="entry name" value="HTH_ARAC_FAMILY_2"/>
    <property type="match status" value="1"/>
</dbReference>
<dbReference type="Proteomes" id="UP001597294">
    <property type="component" value="Unassembled WGS sequence"/>
</dbReference>
<protein>
    <submittedName>
        <fullName evidence="5">Helix-turn-helix domain-containing protein</fullName>
    </submittedName>
</protein>